<accession>A0A4D6M3L4</accession>
<evidence type="ECO:0000256" key="10">
    <source>
        <dbReference type="ARBA" id="ARBA00023170"/>
    </source>
</evidence>
<protein>
    <submittedName>
        <fullName evidence="13">LRR receptor-like serine/threonine-protein kinase FLS2</fullName>
    </submittedName>
</protein>
<proteinExistence type="inferred from homology"/>
<keyword evidence="11" id="KW-0325">Glycoprotein</keyword>
<keyword evidence="5 12" id="KW-0812">Transmembrane</keyword>
<dbReference type="InterPro" id="IPR032675">
    <property type="entry name" value="LRR_dom_sf"/>
</dbReference>
<comment type="subcellular location">
    <subcellularLocation>
        <location evidence="1">Cell membrane</location>
        <topology evidence="1">Single-pass type I membrane protein</topology>
    </subcellularLocation>
</comment>
<dbReference type="PANTHER" id="PTHR48063:SF98">
    <property type="entry name" value="LRR RECEPTOR-LIKE SERINE_THREONINE-PROTEIN KINASE FLS2"/>
    <property type="match status" value="1"/>
</dbReference>
<keyword evidence="14" id="KW-1185">Reference proteome</keyword>
<gene>
    <name evidence="13" type="ORF">DEO72_LG5g2729</name>
</gene>
<evidence type="ECO:0000256" key="7">
    <source>
        <dbReference type="ARBA" id="ARBA00022737"/>
    </source>
</evidence>
<keyword evidence="3" id="KW-1003">Cell membrane</keyword>
<keyword evidence="4" id="KW-0433">Leucine-rich repeat</keyword>
<evidence type="ECO:0000256" key="8">
    <source>
        <dbReference type="ARBA" id="ARBA00022989"/>
    </source>
</evidence>
<dbReference type="GO" id="GO:0005886">
    <property type="term" value="C:plasma membrane"/>
    <property type="evidence" value="ECO:0007669"/>
    <property type="project" value="UniProtKB-SubCell"/>
</dbReference>
<comment type="similarity">
    <text evidence="2">Belongs to the RLP family.</text>
</comment>
<name>A0A4D6M3L4_VIGUN</name>
<keyword evidence="13" id="KW-0808">Transferase</keyword>
<keyword evidence="9 12" id="KW-0472">Membrane</keyword>
<evidence type="ECO:0000313" key="14">
    <source>
        <dbReference type="Proteomes" id="UP000501690"/>
    </source>
</evidence>
<dbReference type="FunFam" id="3.80.10.10:FF:000095">
    <property type="entry name" value="LRR receptor-like serine/threonine-protein kinase GSO1"/>
    <property type="match status" value="1"/>
</dbReference>
<dbReference type="InterPro" id="IPR046956">
    <property type="entry name" value="RLP23-like"/>
</dbReference>
<organism evidence="13 14">
    <name type="scientific">Vigna unguiculata</name>
    <name type="common">Cowpea</name>
    <dbReference type="NCBI Taxonomy" id="3917"/>
    <lineage>
        <taxon>Eukaryota</taxon>
        <taxon>Viridiplantae</taxon>
        <taxon>Streptophyta</taxon>
        <taxon>Embryophyta</taxon>
        <taxon>Tracheophyta</taxon>
        <taxon>Spermatophyta</taxon>
        <taxon>Magnoliopsida</taxon>
        <taxon>eudicotyledons</taxon>
        <taxon>Gunneridae</taxon>
        <taxon>Pentapetalae</taxon>
        <taxon>rosids</taxon>
        <taxon>fabids</taxon>
        <taxon>Fabales</taxon>
        <taxon>Fabaceae</taxon>
        <taxon>Papilionoideae</taxon>
        <taxon>50 kb inversion clade</taxon>
        <taxon>NPAAA clade</taxon>
        <taxon>indigoferoid/millettioid clade</taxon>
        <taxon>Phaseoleae</taxon>
        <taxon>Vigna</taxon>
    </lineage>
</organism>
<dbReference type="Pfam" id="PF13855">
    <property type="entry name" value="LRR_8"/>
    <property type="match status" value="3"/>
</dbReference>
<dbReference type="Pfam" id="PF00560">
    <property type="entry name" value="LRR_1"/>
    <property type="match status" value="2"/>
</dbReference>
<dbReference type="FunFam" id="3.80.10.10:FF:000111">
    <property type="entry name" value="LRR receptor-like serine/threonine-protein kinase ERECTA"/>
    <property type="match status" value="1"/>
</dbReference>
<keyword evidence="13" id="KW-0418">Kinase</keyword>
<evidence type="ECO:0000256" key="5">
    <source>
        <dbReference type="ARBA" id="ARBA00022692"/>
    </source>
</evidence>
<evidence type="ECO:0000256" key="1">
    <source>
        <dbReference type="ARBA" id="ARBA00004251"/>
    </source>
</evidence>
<evidence type="ECO:0000313" key="13">
    <source>
        <dbReference type="EMBL" id="QCD94644.1"/>
    </source>
</evidence>
<dbReference type="GO" id="GO:0016301">
    <property type="term" value="F:kinase activity"/>
    <property type="evidence" value="ECO:0007669"/>
    <property type="project" value="UniProtKB-KW"/>
</dbReference>
<dbReference type="SUPFAM" id="SSF52047">
    <property type="entry name" value="RNI-like"/>
    <property type="match status" value="1"/>
</dbReference>
<evidence type="ECO:0000256" key="9">
    <source>
        <dbReference type="ARBA" id="ARBA00023136"/>
    </source>
</evidence>
<keyword evidence="10 13" id="KW-0675">Receptor</keyword>
<dbReference type="EMBL" id="CP039349">
    <property type="protein sequence ID" value="QCD94644.1"/>
    <property type="molecule type" value="Genomic_DNA"/>
</dbReference>
<evidence type="ECO:0000256" key="12">
    <source>
        <dbReference type="SAM" id="Phobius"/>
    </source>
</evidence>
<dbReference type="Gene3D" id="3.80.10.10">
    <property type="entry name" value="Ribonuclease Inhibitor"/>
    <property type="match status" value="2"/>
</dbReference>
<evidence type="ECO:0000256" key="6">
    <source>
        <dbReference type="ARBA" id="ARBA00022729"/>
    </source>
</evidence>
<keyword evidence="8 12" id="KW-1133">Transmembrane helix</keyword>
<dbReference type="SUPFAM" id="SSF52058">
    <property type="entry name" value="L domain-like"/>
    <property type="match status" value="1"/>
</dbReference>
<keyword evidence="7" id="KW-0677">Repeat</keyword>
<evidence type="ECO:0000256" key="4">
    <source>
        <dbReference type="ARBA" id="ARBA00022614"/>
    </source>
</evidence>
<dbReference type="AlphaFoldDB" id="A0A4D6M3L4"/>
<dbReference type="Proteomes" id="UP000501690">
    <property type="component" value="Linkage Group LG5"/>
</dbReference>
<evidence type="ECO:0000256" key="2">
    <source>
        <dbReference type="ARBA" id="ARBA00009592"/>
    </source>
</evidence>
<feature type="transmembrane region" description="Helical" evidence="12">
    <location>
        <begin position="615"/>
        <end position="642"/>
    </location>
</feature>
<dbReference type="PRINTS" id="PR00019">
    <property type="entry name" value="LEURICHRPT"/>
</dbReference>
<sequence>MFQGIFNLSTKLQTLYLGNCGLTDKKFPVSSSSIKNSHSLVTLDLSDNLLKSSVVFHWLCNFTVNLQSLYLDNNLLEGPIPDGFWKVMRSLKYLNLSSNKLKGKIPASLWFLYQLKTLRLNDNYFEGDINELQLTNLSQLATLDLTGNSLSLKFATTWTLPSQLFQLGLASCKLGPSFPSWLQTQSQLEFLDISDAGIDDFVLDWFWNKLQFISDVNMSYNSLKGVIPNLTIKLLRYGPNAIILNSNKLEGVIPTFLSHARTLDLSGNEFSDINTLLCRNRVTNYMKTLDLSNNQIAGQLPECWEHLSSLQFLDLRNNKLSGKIPQSMGTLVNLQALVLRNNNFNGELPLTLKNCSNLALLEVSKNLLSGPVPSWIGKNMQLKILSLRVNHFFGSVPVQLCYLSQIQVFDLSNNNLSGEIPTCFTKFTTLLERSVVPRDIVRTRQISTQGTSGPIYDSYLLLGWKGQDHEFWNPENLLKSIDLSSNSLTGEVPKGIGYLLGLVSLNLSRNNLHGEIPSDIGNLSSLEFLDLSRNNFSGNIPSTLPNIDSLGVLDLSNNNLSGRIPWGRHLETFDASCFEGNINLCGEQLNKSCPGDEAIQKTQQQAINGEEENSILYGALYMSLGLGFCAGFWGLLGSLLLWEPWRMVYMKFLNRLTDYILVMAELNVTKCHRWLKG</sequence>
<evidence type="ECO:0000256" key="3">
    <source>
        <dbReference type="ARBA" id="ARBA00022475"/>
    </source>
</evidence>
<reference evidence="13 14" key="1">
    <citation type="submission" date="2019-04" db="EMBL/GenBank/DDBJ databases">
        <title>An improved genome assembly and genetic linkage map for asparagus bean, Vigna unguiculata ssp. sesquipedialis.</title>
        <authorList>
            <person name="Xia Q."/>
            <person name="Zhang R."/>
            <person name="Dong Y."/>
        </authorList>
    </citation>
    <scope>NUCLEOTIDE SEQUENCE [LARGE SCALE GENOMIC DNA]</scope>
    <source>
        <tissue evidence="13">Leaf</tissue>
    </source>
</reference>
<evidence type="ECO:0000256" key="11">
    <source>
        <dbReference type="ARBA" id="ARBA00023180"/>
    </source>
</evidence>
<dbReference type="InterPro" id="IPR001611">
    <property type="entry name" value="Leu-rich_rpt"/>
</dbReference>
<dbReference type="SMART" id="SM00369">
    <property type="entry name" value="LRR_TYP"/>
    <property type="match status" value="7"/>
</dbReference>
<dbReference type="InterPro" id="IPR003591">
    <property type="entry name" value="Leu-rich_rpt_typical-subtyp"/>
</dbReference>
<dbReference type="PANTHER" id="PTHR48063">
    <property type="entry name" value="LRR RECEPTOR-LIKE KINASE"/>
    <property type="match status" value="1"/>
</dbReference>
<keyword evidence="6" id="KW-0732">Signal</keyword>